<feature type="chain" id="PRO_5017747570" evidence="1">
    <location>
        <begin position="20"/>
        <end position="360"/>
    </location>
</feature>
<dbReference type="SUPFAM" id="SSF49464">
    <property type="entry name" value="Carboxypeptidase regulatory domain-like"/>
    <property type="match status" value="1"/>
</dbReference>
<evidence type="ECO:0000313" key="3">
    <source>
        <dbReference type="Proteomes" id="UP000263900"/>
    </source>
</evidence>
<dbReference type="KEGG" id="pseg:D3H65_21540"/>
<dbReference type="AlphaFoldDB" id="A0A3B7MT34"/>
<protein>
    <submittedName>
        <fullName evidence="2">Carboxypeptidase-like regulatory domain-containing protein</fullName>
    </submittedName>
</protein>
<dbReference type="Proteomes" id="UP000263900">
    <property type="component" value="Chromosome"/>
</dbReference>
<sequence>MKKTIAALFLTIICTVALAQQKDFVVLGKVIDSISRQPLTGASAFCQNTTHGTITNSEGLFFMRLPNGGYDLVISYTGYNKSVLRISSNQTMADTLVFELVKEDKTMTEVAVVASNEVPDGLAKYGSFFTDQFIGTTPNSSQCIIRNPEALRFFYTKKRNRLKVTAKEDLLITNYALGYTIRYQLDSFSYDYNTNISQYTGYPFFQEIDSTASAVEAWKKNRARTYLGSRLHFMRSLYDSTAIEEGFIVEKLEEDPASVKGTIIHKLYDGEQYVADSSEVTINWQGRYRISYKTVYPDKRFLQEFKLPANTRMQVTLLDITDGFVIEENGYFYDQYDVVNTGYWAWKKLAELLPYNYEYE</sequence>
<evidence type="ECO:0000313" key="2">
    <source>
        <dbReference type="EMBL" id="AXY76419.1"/>
    </source>
</evidence>
<proteinExistence type="predicted"/>
<dbReference type="Pfam" id="PF13715">
    <property type="entry name" value="CarbopepD_reg_2"/>
    <property type="match status" value="1"/>
</dbReference>
<gene>
    <name evidence="2" type="ORF">D3H65_21540</name>
</gene>
<dbReference type="EMBL" id="CP032157">
    <property type="protein sequence ID" value="AXY76419.1"/>
    <property type="molecule type" value="Genomic_DNA"/>
</dbReference>
<dbReference type="OrthoDB" id="1223654at2"/>
<dbReference type="InterPro" id="IPR008969">
    <property type="entry name" value="CarboxyPept-like_regulatory"/>
</dbReference>
<keyword evidence="2" id="KW-0645">Protease</keyword>
<organism evidence="2 3">
    <name type="scientific">Paraflavitalea soli</name>
    <dbReference type="NCBI Taxonomy" id="2315862"/>
    <lineage>
        <taxon>Bacteria</taxon>
        <taxon>Pseudomonadati</taxon>
        <taxon>Bacteroidota</taxon>
        <taxon>Chitinophagia</taxon>
        <taxon>Chitinophagales</taxon>
        <taxon>Chitinophagaceae</taxon>
        <taxon>Paraflavitalea</taxon>
    </lineage>
</organism>
<feature type="signal peptide" evidence="1">
    <location>
        <begin position="1"/>
        <end position="19"/>
    </location>
</feature>
<dbReference type="GO" id="GO:0004180">
    <property type="term" value="F:carboxypeptidase activity"/>
    <property type="evidence" value="ECO:0007669"/>
    <property type="project" value="UniProtKB-KW"/>
</dbReference>
<reference evidence="2 3" key="1">
    <citation type="submission" date="2018-09" db="EMBL/GenBank/DDBJ databases">
        <title>Genome sequencing of strain 6GH32-13.</title>
        <authorList>
            <person name="Weon H.-Y."/>
            <person name="Heo J."/>
            <person name="Kwon S.-W."/>
        </authorList>
    </citation>
    <scope>NUCLEOTIDE SEQUENCE [LARGE SCALE GENOMIC DNA]</scope>
    <source>
        <strain evidence="2 3">5GH32-13</strain>
    </source>
</reference>
<evidence type="ECO:0000256" key="1">
    <source>
        <dbReference type="SAM" id="SignalP"/>
    </source>
</evidence>
<accession>A0A3B7MT34</accession>
<dbReference type="Gene3D" id="2.60.40.1120">
    <property type="entry name" value="Carboxypeptidase-like, regulatory domain"/>
    <property type="match status" value="1"/>
</dbReference>
<keyword evidence="1" id="KW-0732">Signal</keyword>
<name>A0A3B7MT34_9BACT</name>
<keyword evidence="2" id="KW-0378">Hydrolase</keyword>
<dbReference type="RefSeq" id="WP_119052296.1">
    <property type="nucleotide sequence ID" value="NZ_CP032157.1"/>
</dbReference>
<keyword evidence="2" id="KW-0121">Carboxypeptidase</keyword>
<keyword evidence="3" id="KW-1185">Reference proteome</keyword>